<comment type="caution">
    <text evidence="1">The sequence shown here is derived from an EMBL/GenBank/DDBJ whole genome shotgun (WGS) entry which is preliminary data.</text>
</comment>
<evidence type="ECO:0000313" key="1">
    <source>
        <dbReference type="EMBL" id="KAI8013675.1"/>
    </source>
</evidence>
<name>A0ACC0HK56_9ERIC</name>
<organism evidence="1 2">
    <name type="scientific">Camellia lanceoleosa</name>
    <dbReference type="NCBI Taxonomy" id="1840588"/>
    <lineage>
        <taxon>Eukaryota</taxon>
        <taxon>Viridiplantae</taxon>
        <taxon>Streptophyta</taxon>
        <taxon>Embryophyta</taxon>
        <taxon>Tracheophyta</taxon>
        <taxon>Spermatophyta</taxon>
        <taxon>Magnoliopsida</taxon>
        <taxon>eudicotyledons</taxon>
        <taxon>Gunneridae</taxon>
        <taxon>Pentapetalae</taxon>
        <taxon>asterids</taxon>
        <taxon>Ericales</taxon>
        <taxon>Theaceae</taxon>
        <taxon>Camellia</taxon>
    </lineage>
</organism>
<proteinExistence type="predicted"/>
<protein>
    <submittedName>
        <fullName evidence="1">Uncharacterized protein</fullName>
    </submittedName>
</protein>
<keyword evidence="2" id="KW-1185">Reference proteome</keyword>
<sequence>MDSGGAVSSEKDASAAAEAEASSYTYWVREVREDAAPLPVPRKLTPDDLSNHSRQPPPTHLGSAWNRAGTWEEKNLNKWASDRIKELLTSVGSLEFSGGRAEIAEVSKCVGDAFLVTVRNKKRVGYTYELTLRVKGDWLIGEEKKKVKGYIEIPEFSVGELDDLQFEVRLNEEKDVAHEDKLRISKDLKLFLQPVREKLFQFEQELKER</sequence>
<reference evidence="1 2" key="1">
    <citation type="journal article" date="2022" name="Plant J.">
        <title>Chromosome-level genome of Camellia lanceoleosa provides a valuable resource for understanding genome evolution and self-incompatibility.</title>
        <authorList>
            <person name="Gong W."/>
            <person name="Xiao S."/>
            <person name="Wang L."/>
            <person name="Liao Z."/>
            <person name="Chang Y."/>
            <person name="Mo W."/>
            <person name="Hu G."/>
            <person name="Li W."/>
            <person name="Zhao G."/>
            <person name="Zhu H."/>
            <person name="Hu X."/>
            <person name="Ji K."/>
            <person name="Xiang X."/>
            <person name="Song Q."/>
            <person name="Yuan D."/>
            <person name="Jin S."/>
            <person name="Zhang L."/>
        </authorList>
    </citation>
    <scope>NUCLEOTIDE SEQUENCE [LARGE SCALE GENOMIC DNA]</scope>
    <source>
        <strain evidence="1">SQ_2022a</strain>
    </source>
</reference>
<accession>A0ACC0HK56</accession>
<dbReference type="Proteomes" id="UP001060215">
    <property type="component" value="Chromosome 4"/>
</dbReference>
<evidence type="ECO:0000313" key="2">
    <source>
        <dbReference type="Proteomes" id="UP001060215"/>
    </source>
</evidence>
<gene>
    <name evidence="1" type="ORF">LOK49_LG05G02240</name>
</gene>
<dbReference type="EMBL" id="CM045761">
    <property type="protein sequence ID" value="KAI8013675.1"/>
    <property type="molecule type" value="Genomic_DNA"/>
</dbReference>